<dbReference type="AlphaFoldDB" id="W4QHF1"/>
<dbReference type="GO" id="GO:0042802">
    <property type="term" value="F:identical protein binding"/>
    <property type="evidence" value="ECO:0007669"/>
    <property type="project" value="UniProtKB-ARBA"/>
</dbReference>
<comment type="similarity">
    <text evidence="1">Belongs to the CpsD/CapB family.</text>
</comment>
<feature type="domain" description="AAA" evidence="10">
    <location>
        <begin position="48"/>
        <end position="176"/>
    </location>
</feature>
<protein>
    <recommendedName>
        <fullName evidence="2">non-specific protein-tyrosine kinase</fullName>
        <ecNumber evidence="2">2.7.10.2</ecNumber>
    </recommendedName>
</protein>
<keyword evidence="12" id="KW-1185">Reference proteome</keyword>
<comment type="catalytic activity">
    <reaction evidence="8">
        <text>L-tyrosyl-[protein] + ATP = O-phospho-L-tyrosyl-[protein] + ADP + H(+)</text>
        <dbReference type="Rhea" id="RHEA:10596"/>
        <dbReference type="Rhea" id="RHEA-COMP:10136"/>
        <dbReference type="Rhea" id="RHEA-COMP:20101"/>
        <dbReference type="ChEBI" id="CHEBI:15378"/>
        <dbReference type="ChEBI" id="CHEBI:30616"/>
        <dbReference type="ChEBI" id="CHEBI:46858"/>
        <dbReference type="ChEBI" id="CHEBI:61978"/>
        <dbReference type="ChEBI" id="CHEBI:456216"/>
        <dbReference type="EC" id="2.7.10.2"/>
    </reaction>
</comment>
<evidence type="ECO:0000256" key="4">
    <source>
        <dbReference type="ARBA" id="ARBA00022741"/>
    </source>
</evidence>
<dbReference type="Gene3D" id="3.40.50.300">
    <property type="entry name" value="P-loop containing nucleotide triphosphate hydrolases"/>
    <property type="match status" value="1"/>
</dbReference>
<feature type="compositionally biased region" description="Polar residues" evidence="9">
    <location>
        <begin position="1"/>
        <end position="14"/>
    </location>
</feature>
<accession>W4QHF1</accession>
<evidence type="ECO:0000256" key="2">
    <source>
        <dbReference type="ARBA" id="ARBA00011903"/>
    </source>
</evidence>
<evidence type="ECO:0000256" key="7">
    <source>
        <dbReference type="ARBA" id="ARBA00023137"/>
    </source>
</evidence>
<dbReference type="SUPFAM" id="SSF52540">
    <property type="entry name" value="P-loop containing nucleoside triphosphate hydrolases"/>
    <property type="match status" value="1"/>
</dbReference>
<dbReference type="NCBIfam" id="TIGR01007">
    <property type="entry name" value="eps_fam"/>
    <property type="match status" value="1"/>
</dbReference>
<dbReference type="InterPro" id="IPR050445">
    <property type="entry name" value="Bact_polysacc_biosynth/exp"/>
</dbReference>
<dbReference type="GO" id="GO:0005524">
    <property type="term" value="F:ATP binding"/>
    <property type="evidence" value="ECO:0007669"/>
    <property type="project" value="UniProtKB-KW"/>
</dbReference>
<dbReference type="FunFam" id="3.40.50.300:FF:000527">
    <property type="entry name" value="Tyrosine-protein kinase etk"/>
    <property type="match status" value="1"/>
</dbReference>
<evidence type="ECO:0000259" key="10">
    <source>
        <dbReference type="Pfam" id="PF13614"/>
    </source>
</evidence>
<keyword evidence="6" id="KW-0067">ATP-binding</keyword>
<evidence type="ECO:0000256" key="1">
    <source>
        <dbReference type="ARBA" id="ARBA00007316"/>
    </source>
</evidence>
<dbReference type="EMBL" id="BAUU01000018">
    <property type="protein sequence ID" value="GAE31342.1"/>
    <property type="molecule type" value="Genomic_DNA"/>
</dbReference>
<keyword evidence="5 11" id="KW-0418">Kinase</keyword>
<dbReference type="Pfam" id="PF13614">
    <property type="entry name" value="AAA_31"/>
    <property type="match status" value="1"/>
</dbReference>
<feature type="region of interest" description="Disordered" evidence="9">
    <location>
        <begin position="1"/>
        <end position="20"/>
    </location>
</feature>
<evidence type="ECO:0000256" key="9">
    <source>
        <dbReference type="SAM" id="MobiDB-lite"/>
    </source>
</evidence>
<evidence type="ECO:0000313" key="11">
    <source>
        <dbReference type="EMBL" id="GAE31342.1"/>
    </source>
</evidence>
<evidence type="ECO:0000313" key="12">
    <source>
        <dbReference type="Proteomes" id="UP000018895"/>
    </source>
</evidence>
<keyword evidence="4" id="KW-0547">Nucleotide-binding</keyword>
<evidence type="ECO:0000256" key="8">
    <source>
        <dbReference type="ARBA" id="ARBA00051245"/>
    </source>
</evidence>
<organism evidence="11 12">
    <name type="scientific">Halalkalibacter hemicellulosilyticusJCM 9152</name>
    <dbReference type="NCBI Taxonomy" id="1236971"/>
    <lineage>
        <taxon>Bacteria</taxon>
        <taxon>Bacillati</taxon>
        <taxon>Bacillota</taxon>
        <taxon>Bacilli</taxon>
        <taxon>Bacillales</taxon>
        <taxon>Bacillaceae</taxon>
        <taxon>Halalkalibacter</taxon>
    </lineage>
</organism>
<sequence>MARTNRPSKVNNERNLIAETDKRSPIAEQYRTIRTNIEFSAVDEELRTLAVTSSGPGEGKSTTAANLAIVMAQNGSRVLLVDADLRKPTMHYTFKTINSRGLTNVLTKQDELEEACQQTKIENLTILTSGPIPPNPSELLNSKMMEITLRQATEMFDVVLLDTPPVMAVADPQIIASKVNGTIIVTSSGKTDKEQLTRTKDLLTKAKARLLGVVLNNKEVNEGQYYYYANQ</sequence>
<keyword evidence="3" id="KW-0808">Transferase</keyword>
<dbReference type="OrthoDB" id="9794577at2"/>
<dbReference type="Proteomes" id="UP000018895">
    <property type="component" value="Unassembled WGS sequence"/>
</dbReference>
<dbReference type="RefSeq" id="WP_035344793.1">
    <property type="nucleotide sequence ID" value="NZ_BAUU01000018.1"/>
</dbReference>
<gene>
    <name evidence="11" type="ORF">JCM9152_2803</name>
</gene>
<dbReference type="CDD" id="cd05387">
    <property type="entry name" value="BY-kinase"/>
    <property type="match status" value="1"/>
</dbReference>
<dbReference type="InterPro" id="IPR027417">
    <property type="entry name" value="P-loop_NTPase"/>
</dbReference>
<proteinExistence type="inferred from homology"/>
<dbReference type="InterPro" id="IPR005702">
    <property type="entry name" value="Wzc-like_C"/>
</dbReference>
<evidence type="ECO:0000256" key="3">
    <source>
        <dbReference type="ARBA" id="ARBA00022679"/>
    </source>
</evidence>
<dbReference type="PANTHER" id="PTHR32309:SF13">
    <property type="entry name" value="FERRIC ENTEROBACTIN TRANSPORT PROTEIN FEPE"/>
    <property type="match status" value="1"/>
</dbReference>
<comment type="caution">
    <text evidence="11">The sequence shown here is derived from an EMBL/GenBank/DDBJ whole genome shotgun (WGS) entry which is preliminary data.</text>
</comment>
<dbReference type="PANTHER" id="PTHR32309">
    <property type="entry name" value="TYROSINE-PROTEIN KINASE"/>
    <property type="match status" value="1"/>
</dbReference>
<dbReference type="EC" id="2.7.10.2" evidence="2"/>
<keyword evidence="7" id="KW-0829">Tyrosine-protein kinase</keyword>
<dbReference type="InterPro" id="IPR025669">
    <property type="entry name" value="AAA_dom"/>
</dbReference>
<name>W4QHF1_9BACI</name>
<dbReference type="GO" id="GO:0005886">
    <property type="term" value="C:plasma membrane"/>
    <property type="evidence" value="ECO:0007669"/>
    <property type="project" value="UniProtKB-ARBA"/>
</dbReference>
<dbReference type="GO" id="GO:0004715">
    <property type="term" value="F:non-membrane spanning protein tyrosine kinase activity"/>
    <property type="evidence" value="ECO:0007669"/>
    <property type="project" value="UniProtKB-EC"/>
</dbReference>
<reference evidence="11" key="1">
    <citation type="journal article" date="2014" name="Genome Announc.">
        <title>Draft Genome Sequences of Three Alkaliphilic Bacillus Strains, Bacillus wakoensis JCM 9140T, Bacillus akibai JCM 9157T, and Bacillus hemicellulosilyticus JCM 9152T.</title>
        <authorList>
            <person name="Yuki M."/>
            <person name="Oshima K."/>
            <person name="Suda W."/>
            <person name="Oshida Y."/>
            <person name="Kitamura K."/>
            <person name="Iida T."/>
            <person name="Hattori M."/>
            <person name="Ohkuma M."/>
        </authorList>
    </citation>
    <scope>NUCLEOTIDE SEQUENCE [LARGE SCALE GENOMIC DNA]</scope>
    <source>
        <strain evidence="11">JCM 9152</strain>
    </source>
</reference>
<dbReference type="STRING" id="1236971.JCM9152_2803"/>
<evidence type="ECO:0000256" key="6">
    <source>
        <dbReference type="ARBA" id="ARBA00022840"/>
    </source>
</evidence>
<evidence type="ECO:0000256" key="5">
    <source>
        <dbReference type="ARBA" id="ARBA00022777"/>
    </source>
</evidence>